<keyword evidence="1" id="KW-0611">Plant defense</keyword>
<reference evidence="3 4" key="1">
    <citation type="journal article" date="2021" name="BMC Genomics">
        <title>Datura genome reveals duplications of psychoactive alkaloid biosynthetic genes and high mutation rate following tissue culture.</title>
        <authorList>
            <person name="Rajewski A."/>
            <person name="Carter-House D."/>
            <person name="Stajich J."/>
            <person name="Litt A."/>
        </authorList>
    </citation>
    <scope>NUCLEOTIDE SEQUENCE [LARGE SCALE GENOMIC DNA]</scope>
    <source>
        <strain evidence="3">AR-01</strain>
    </source>
</reference>
<dbReference type="PANTHER" id="PTHR36766:SF44">
    <property type="entry name" value="NBS-CODING RESISTANCE GENE ANALOG"/>
    <property type="match status" value="1"/>
</dbReference>
<keyword evidence="4" id="KW-1185">Reference proteome</keyword>
<dbReference type="Gene3D" id="3.40.50.300">
    <property type="entry name" value="P-loop containing nucleotide triphosphate hydrolases"/>
    <property type="match status" value="1"/>
</dbReference>
<evidence type="ECO:0000259" key="2">
    <source>
        <dbReference type="Pfam" id="PF00931"/>
    </source>
</evidence>
<evidence type="ECO:0000313" key="3">
    <source>
        <dbReference type="EMBL" id="MCD7462078.1"/>
    </source>
</evidence>
<evidence type="ECO:0000313" key="4">
    <source>
        <dbReference type="Proteomes" id="UP000823775"/>
    </source>
</evidence>
<accession>A0ABS8STL6</accession>
<evidence type="ECO:0000256" key="1">
    <source>
        <dbReference type="ARBA" id="ARBA00022821"/>
    </source>
</evidence>
<protein>
    <recommendedName>
        <fullName evidence="2">NB-ARC domain-containing protein</fullName>
    </recommendedName>
</protein>
<proteinExistence type="predicted"/>
<dbReference type="PANTHER" id="PTHR36766">
    <property type="entry name" value="PLANT BROAD-SPECTRUM MILDEW RESISTANCE PROTEIN RPW8"/>
    <property type="match status" value="1"/>
</dbReference>
<dbReference type="SUPFAM" id="SSF52540">
    <property type="entry name" value="P-loop containing nucleoside triphosphate hydrolases"/>
    <property type="match status" value="1"/>
</dbReference>
<dbReference type="InterPro" id="IPR027417">
    <property type="entry name" value="P-loop_NTPase"/>
</dbReference>
<feature type="domain" description="NB-ARC" evidence="2">
    <location>
        <begin position="1"/>
        <end position="144"/>
    </location>
</feature>
<dbReference type="EMBL" id="JACEIK010000777">
    <property type="protein sequence ID" value="MCD7462078.1"/>
    <property type="molecule type" value="Genomic_DNA"/>
</dbReference>
<dbReference type="Proteomes" id="UP000823775">
    <property type="component" value="Unassembled WGS sequence"/>
</dbReference>
<sequence>MAGQGKTALARKIYNDHHIMFYFGARAWCFVSQTYNVRHLLLEILKQIRGDKSDNLDNPGDVLRKHLMGRRYLVVLDDIWEPEAFDDLGRVFPSGENGSRIMVTTRNEELAMYIKHYSGPYSLPFLRDEVSWELLQKKVFQAESCPSELLNWICSDESFPVLGKLIIKSCSKLEEIPFSFVEIPTLKLIKVIDCSDSVEISALNIEKELKELDLKIQVRISKKD</sequence>
<comment type="caution">
    <text evidence="3">The sequence shown here is derived from an EMBL/GenBank/DDBJ whole genome shotgun (WGS) entry which is preliminary data.</text>
</comment>
<gene>
    <name evidence="3" type="ORF">HAX54_047722</name>
</gene>
<name>A0ABS8STL6_DATST</name>
<dbReference type="InterPro" id="IPR002182">
    <property type="entry name" value="NB-ARC"/>
</dbReference>
<organism evidence="3 4">
    <name type="scientific">Datura stramonium</name>
    <name type="common">Jimsonweed</name>
    <name type="synonym">Common thornapple</name>
    <dbReference type="NCBI Taxonomy" id="4076"/>
    <lineage>
        <taxon>Eukaryota</taxon>
        <taxon>Viridiplantae</taxon>
        <taxon>Streptophyta</taxon>
        <taxon>Embryophyta</taxon>
        <taxon>Tracheophyta</taxon>
        <taxon>Spermatophyta</taxon>
        <taxon>Magnoliopsida</taxon>
        <taxon>eudicotyledons</taxon>
        <taxon>Gunneridae</taxon>
        <taxon>Pentapetalae</taxon>
        <taxon>asterids</taxon>
        <taxon>lamiids</taxon>
        <taxon>Solanales</taxon>
        <taxon>Solanaceae</taxon>
        <taxon>Solanoideae</taxon>
        <taxon>Datureae</taxon>
        <taxon>Datura</taxon>
    </lineage>
</organism>
<dbReference type="Pfam" id="PF00931">
    <property type="entry name" value="NB-ARC"/>
    <property type="match status" value="1"/>
</dbReference>